<dbReference type="AlphaFoldDB" id="A0A0B5QTE8"/>
<reference evidence="5" key="1">
    <citation type="submission" date="2014-12" db="EMBL/GenBank/DDBJ databases">
        <title>Genome sequence of Clostridium beijerinckii strain 59B.</title>
        <authorList>
            <person name="Little G.T."/>
            <person name="Minton N.P."/>
        </authorList>
    </citation>
    <scope>NUCLEOTIDE SEQUENCE [LARGE SCALE GENOMIC DNA]</scope>
    <source>
        <strain evidence="5">59B</strain>
    </source>
</reference>
<dbReference type="Gene3D" id="1.10.357.10">
    <property type="entry name" value="Tetracycline Repressor, domain 2"/>
    <property type="match status" value="1"/>
</dbReference>
<dbReference type="SUPFAM" id="SSF46689">
    <property type="entry name" value="Homeodomain-like"/>
    <property type="match status" value="1"/>
</dbReference>
<evidence type="ECO:0000256" key="2">
    <source>
        <dbReference type="PROSITE-ProRule" id="PRU00335"/>
    </source>
</evidence>
<evidence type="ECO:0000256" key="1">
    <source>
        <dbReference type="ARBA" id="ARBA00023125"/>
    </source>
</evidence>
<organism evidence="4 5">
    <name type="scientific">Clostridium beijerinckii</name>
    <name type="common">Clostridium MP</name>
    <dbReference type="NCBI Taxonomy" id="1520"/>
    <lineage>
        <taxon>Bacteria</taxon>
        <taxon>Bacillati</taxon>
        <taxon>Bacillota</taxon>
        <taxon>Clostridia</taxon>
        <taxon>Eubacteriales</taxon>
        <taxon>Clostridiaceae</taxon>
        <taxon>Clostridium</taxon>
    </lineage>
</organism>
<protein>
    <recommendedName>
        <fullName evidence="3">HTH tetR-type domain-containing protein</fullName>
    </recommendedName>
</protein>
<dbReference type="OrthoDB" id="9785164at2"/>
<evidence type="ECO:0000259" key="3">
    <source>
        <dbReference type="PROSITE" id="PS50977"/>
    </source>
</evidence>
<name>A0A0B5QTE8_CLOBE</name>
<proteinExistence type="predicted"/>
<dbReference type="PRINTS" id="PR00455">
    <property type="entry name" value="HTHTETR"/>
</dbReference>
<dbReference type="KEGG" id="cbei:LF65_03567"/>
<dbReference type="PANTHER" id="PTHR43479:SF8">
    <property type="entry name" value="TRANSCRIPTIONAL REGULATOR, TETR FAMILY"/>
    <property type="match status" value="1"/>
</dbReference>
<dbReference type="InterPro" id="IPR001647">
    <property type="entry name" value="HTH_TetR"/>
</dbReference>
<dbReference type="InterPro" id="IPR050624">
    <property type="entry name" value="HTH-type_Tx_Regulator"/>
</dbReference>
<dbReference type="EMBL" id="CP010086">
    <property type="protein sequence ID" value="AJH00124.1"/>
    <property type="molecule type" value="Genomic_DNA"/>
</dbReference>
<feature type="DNA-binding region" description="H-T-H motif" evidence="2">
    <location>
        <begin position="31"/>
        <end position="50"/>
    </location>
</feature>
<keyword evidence="1 2" id="KW-0238">DNA-binding</keyword>
<evidence type="ECO:0000313" key="4">
    <source>
        <dbReference type="EMBL" id="AJH00124.1"/>
    </source>
</evidence>
<sequence length="190" mass="21754">MKKGIKGTETKNKLLHIAIHEFANMGFENTKVDTIVREANLTKPSFYLYFKSKQAIFDEIVNICTMKLETEVKKIGLTQLNNTLSKERIKNVLENFYEFVLENKDLMIIGIILNKNNDMLINKLTDIVKSNLIIEANINYIKSTFATNIFADILVTNSLMLCKNYLLTGKSSPKELVQILSSLYSESIFK</sequence>
<dbReference type="Pfam" id="PF00440">
    <property type="entry name" value="TetR_N"/>
    <property type="match status" value="1"/>
</dbReference>
<dbReference type="Proteomes" id="UP000031866">
    <property type="component" value="Chromosome"/>
</dbReference>
<dbReference type="GO" id="GO:0003677">
    <property type="term" value="F:DNA binding"/>
    <property type="evidence" value="ECO:0007669"/>
    <property type="project" value="UniProtKB-UniRule"/>
</dbReference>
<dbReference type="PROSITE" id="PS50977">
    <property type="entry name" value="HTH_TETR_2"/>
    <property type="match status" value="1"/>
</dbReference>
<gene>
    <name evidence="4" type="ORF">LF65_03567</name>
</gene>
<accession>A0A0B5QTE8</accession>
<dbReference type="PANTHER" id="PTHR43479">
    <property type="entry name" value="ACREF/ENVCD OPERON REPRESSOR-RELATED"/>
    <property type="match status" value="1"/>
</dbReference>
<feature type="domain" description="HTH tetR-type" evidence="3">
    <location>
        <begin position="8"/>
        <end position="68"/>
    </location>
</feature>
<dbReference type="STRING" id="1520.LF65_03567"/>
<evidence type="ECO:0000313" key="5">
    <source>
        <dbReference type="Proteomes" id="UP000031866"/>
    </source>
</evidence>
<dbReference type="RefSeq" id="WP_052482877.1">
    <property type="nucleotide sequence ID" value="NZ_CP010086.2"/>
</dbReference>
<dbReference type="InterPro" id="IPR009057">
    <property type="entry name" value="Homeodomain-like_sf"/>
</dbReference>